<gene>
    <name evidence="2" type="ORF">GEV33_008267</name>
</gene>
<evidence type="ECO:0000256" key="1">
    <source>
        <dbReference type="SAM" id="MobiDB-lite"/>
    </source>
</evidence>
<evidence type="ECO:0000313" key="2">
    <source>
        <dbReference type="EMBL" id="KAH0814524.1"/>
    </source>
</evidence>
<sequence>MTGAVDVFYPSLRAIIGGISRTISCQLQRSGAVFITGIDGRTGFLRRVIDPTLHFRIRNYGFPRRRVPIRCPKGSIRPRARPPRRPTYATGGGPTSGLVTSVPIAVPIRPSLMLMSTVRVTDRCSHNLMAWGRVAVPSLSAPPTPPWLITREPLFTRTPPLYSLPPVVCVAAFSTAQTEDYYNSAAPMHTRALFTPPRSNYQRRPLKVDGTDDVDALRAPGKAMAANPSLIRPGSFHISWRRPTACIQTEKLRARPFRFIIPLSRKSPAPDGVGGGDRSGPELNMEKQFEYPRVQYPASGARGSPARPFCQPNTSIRACRRSRESLPVWLADDDADADNRPR</sequence>
<reference evidence="2" key="2">
    <citation type="submission" date="2021-08" db="EMBL/GenBank/DDBJ databases">
        <authorList>
            <person name="Eriksson T."/>
        </authorList>
    </citation>
    <scope>NUCLEOTIDE SEQUENCE</scope>
    <source>
        <strain evidence="2">Stoneville</strain>
        <tissue evidence="2">Whole head</tissue>
    </source>
</reference>
<accession>A0A8J6LAB8</accession>
<dbReference type="AlphaFoldDB" id="A0A8J6LAB8"/>
<protein>
    <submittedName>
        <fullName evidence="2">Uncharacterized protein</fullName>
    </submittedName>
</protein>
<keyword evidence="3" id="KW-1185">Reference proteome</keyword>
<reference evidence="2" key="1">
    <citation type="journal article" date="2020" name="J Insects Food Feed">
        <title>The yellow mealworm (Tenebrio molitor) genome: a resource for the emerging insects as food and feed industry.</title>
        <authorList>
            <person name="Eriksson T."/>
            <person name="Andere A."/>
            <person name="Kelstrup H."/>
            <person name="Emery V."/>
            <person name="Picard C."/>
        </authorList>
    </citation>
    <scope>NUCLEOTIDE SEQUENCE</scope>
    <source>
        <strain evidence="2">Stoneville</strain>
        <tissue evidence="2">Whole head</tissue>
    </source>
</reference>
<comment type="caution">
    <text evidence="2">The sequence shown here is derived from an EMBL/GenBank/DDBJ whole genome shotgun (WGS) entry which is preliminary data.</text>
</comment>
<evidence type="ECO:0000313" key="3">
    <source>
        <dbReference type="Proteomes" id="UP000719412"/>
    </source>
</evidence>
<feature type="region of interest" description="Disordered" evidence="1">
    <location>
        <begin position="71"/>
        <end position="94"/>
    </location>
</feature>
<dbReference type="EMBL" id="JABDTM020024209">
    <property type="protein sequence ID" value="KAH0814524.1"/>
    <property type="molecule type" value="Genomic_DNA"/>
</dbReference>
<organism evidence="2 3">
    <name type="scientific">Tenebrio molitor</name>
    <name type="common">Yellow mealworm beetle</name>
    <dbReference type="NCBI Taxonomy" id="7067"/>
    <lineage>
        <taxon>Eukaryota</taxon>
        <taxon>Metazoa</taxon>
        <taxon>Ecdysozoa</taxon>
        <taxon>Arthropoda</taxon>
        <taxon>Hexapoda</taxon>
        <taxon>Insecta</taxon>
        <taxon>Pterygota</taxon>
        <taxon>Neoptera</taxon>
        <taxon>Endopterygota</taxon>
        <taxon>Coleoptera</taxon>
        <taxon>Polyphaga</taxon>
        <taxon>Cucujiformia</taxon>
        <taxon>Tenebrionidae</taxon>
        <taxon>Tenebrio</taxon>
    </lineage>
</organism>
<name>A0A8J6LAB8_TENMO</name>
<dbReference type="Proteomes" id="UP000719412">
    <property type="component" value="Unassembled WGS sequence"/>
</dbReference>
<proteinExistence type="predicted"/>